<organism evidence="1 2">
    <name type="scientific">Powai lake megavirus</name>
    <dbReference type="NCBI Taxonomy" id="1842663"/>
    <lineage>
        <taxon>Viruses</taxon>
        <taxon>Varidnaviria</taxon>
        <taxon>Bamfordvirae</taxon>
        <taxon>Nucleocytoviricota</taxon>
        <taxon>Megaviricetes</taxon>
        <taxon>Imitervirales</taxon>
        <taxon>Mimiviridae</taxon>
        <taxon>Megamimivirinae</taxon>
        <taxon>Megavirus</taxon>
        <taxon>Megavirus powaiense</taxon>
    </lineage>
</organism>
<dbReference type="GeneID" id="80512905"/>
<dbReference type="Proteomes" id="UP000241365">
    <property type="component" value="Segment"/>
</dbReference>
<evidence type="ECO:0000313" key="1">
    <source>
        <dbReference type="EMBL" id="ANB50543.1"/>
    </source>
</evidence>
<sequence length="188" mass="21453">MAGKFTNMRYDKEAYDEQLSRSTKPVSYKLDPHYAVNCNPCFAKHGPRAGQDNSVAIGQQIDVDSVLRGISKVNTKINRHQAPHNLDQYKKYTPRDCSPAIEPQSTRYTHPAFDIRGLTVPDMRFGYPLHDPQCQIFENFAVDTRLQAKDNHRSVWQVPLDQQQALPKERLGKVKNCTISVNCAYAPY</sequence>
<name>A0A167RCY2_9VIRU</name>
<keyword evidence="2" id="KW-1185">Reference proteome</keyword>
<dbReference type="KEGG" id="vg:80512905"/>
<evidence type="ECO:0000313" key="2">
    <source>
        <dbReference type="Proteomes" id="UP000241365"/>
    </source>
</evidence>
<protein>
    <submittedName>
        <fullName evidence="1">Uncharacterized protein</fullName>
    </submittedName>
</protein>
<dbReference type="EMBL" id="KU877344">
    <property type="protein sequence ID" value="ANB50543.1"/>
    <property type="molecule type" value="Genomic_DNA"/>
</dbReference>
<reference evidence="1 2" key="1">
    <citation type="journal article" date="2016" name="Genome Announc.">
        <title>Complete Genome Sequence of a New Megavirus Family Member Isolated from an Inland Water Lake for the First Time in India.</title>
        <authorList>
            <person name="Chatterjee A."/>
            <person name="Ali F."/>
            <person name="Bange D."/>
            <person name="Kondabagil K."/>
        </authorList>
    </citation>
    <scope>NUCLEOTIDE SEQUENCE [LARGE SCALE GENOMIC DNA]</scope>
    <source>
        <strain evidence="1">1</strain>
    </source>
</reference>
<proteinExistence type="predicted"/>
<accession>A0A167RCY2</accession>
<dbReference type="RefSeq" id="YP_010776294.1">
    <property type="nucleotide sequence ID" value="NC_075034.1"/>
</dbReference>